<evidence type="ECO:0000256" key="2">
    <source>
        <dbReference type="ARBA" id="ARBA00022448"/>
    </source>
</evidence>
<feature type="domain" description="Major facilitator superfamily (MFS) profile" evidence="8">
    <location>
        <begin position="50"/>
        <end position="548"/>
    </location>
</feature>
<feature type="region of interest" description="Disordered" evidence="6">
    <location>
        <begin position="1"/>
        <end position="40"/>
    </location>
</feature>
<dbReference type="InterPro" id="IPR020846">
    <property type="entry name" value="MFS_dom"/>
</dbReference>
<comment type="subcellular location">
    <subcellularLocation>
        <location evidence="1">Membrane</location>
        <topology evidence="1">Multi-pass membrane protein</topology>
    </subcellularLocation>
</comment>
<dbReference type="Gene3D" id="1.20.1250.20">
    <property type="entry name" value="MFS general substrate transporter like domains"/>
    <property type="match status" value="1"/>
</dbReference>
<feature type="region of interest" description="Disordered" evidence="6">
    <location>
        <begin position="290"/>
        <end position="312"/>
    </location>
</feature>
<evidence type="ECO:0000256" key="7">
    <source>
        <dbReference type="SAM" id="Phobius"/>
    </source>
</evidence>
<dbReference type="Proteomes" id="UP000814176">
    <property type="component" value="Unassembled WGS sequence"/>
</dbReference>
<keyword evidence="5 7" id="KW-0472">Membrane</keyword>
<dbReference type="PANTHER" id="PTHR23504:SF15">
    <property type="entry name" value="MAJOR FACILITATOR SUPERFAMILY (MFS) PROFILE DOMAIN-CONTAINING PROTEIN"/>
    <property type="match status" value="1"/>
</dbReference>
<evidence type="ECO:0000256" key="1">
    <source>
        <dbReference type="ARBA" id="ARBA00004141"/>
    </source>
</evidence>
<evidence type="ECO:0000313" key="9">
    <source>
        <dbReference type="EMBL" id="KAH9838653.1"/>
    </source>
</evidence>
<evidence type="ECO:0000256" key="6">
    <source>
        <dbReference type="SAM" id="MobiDB-lite"/>
    </source>
</evidence>
<feature type="transmembrane region" description="Helical" evidence="7">
    <location>
        <begin position="419"/>
        <end position="440"/>
    </location>
</feature>
<feature type="region of interest" description="Disordered" evidence="6">
    <location>
        <begin position="253"/>
        <end position="274"/>
    </location>
</feature>
<sequence length="548" mass="58936">MSNNQVALPTEPGFEDGAVQEVPSGPSDTQVDHEPAGDHPVGDTPLPKLQLFILLYIQLAEPITSTVINPFVNQLVRKTGITGGDDDKTGYFAGLIESAFYATEAICVLQWGRASDRLGRRPIMMSGLLGLTLSMLGFGLSKTYWALVLARCAEGALNGNVGVTKSMMAEITDETNRDRGFAFMPMIWSLGSTLGPTIGGIFSTPASRWPSVFHAEFWEMYPYFLPCMIAACISMSAFLLALCGLKETLPKTKRRRVTKNPTRAREQTAPLESSGIQLEEQDAIQLVERSGPTATRATPSASPAAEKDESKSEAIVTWSPIEPGTAVYEPVAETVAVTIRSILTAQVLYPIMNYGFLAFTDQSMVVLLPLMYSTAIGGGGLGFSSFNIGIIQGVTGILAGLVQIFTFPWFRRRFGNRSLYVASYAWYLVCVCAFPLLAFLAKRAGKAGTAVWAVIVIQNIAYAATNMTWGCIFMYISESAPTRSALGLTNGLAQTTASVVRALAPSVASSLFAATIQDNIANGTFVYWLLCAVIVGGLCASVLLPKRT</sequence>
<keyword evidence="2" id="KW-0813">Transport</keyword>
<dbReference type="Pfam" id="PF07690">
    <property type="entry name" value="MFS_1"/>
    <property type="match status" value="1"/>
</dbReference>
<evidence type="ECO:0000313" key="10">
    <source>
        <dbReference type="Proteomes" id="UP000814176"/>
    </source>
</evidence>
<protein>
    <submittedName>
        <fullName evidence="9">MFS general substrate transporter</fullName>
    </submittedName>
</protein>
<gene>
    <name evidence="9" type="ORF">C8Q71DRAFT_540523</name>
</gene>
<dbReference type="RefSeq" id="XP_047780568.1">
    <property type="nucleotide sequence ID" value="XM_047919228.1"/>
</dbReference>
<keyword evidence="3 7" id="KW-0812">Transmembrane</keyword>
<keyword evidence="4 7" id="KW-1133">Transmembrane helix</keyword>
<dbReference type="InterPro" id="IPR011701">
    <property type="entry name" value="MFS"/>
</dbReference>
<dbReference type="CDD" id="cd17330">
    <property type="entry name" value="MFS_SLC46_TetA_like"/>
    <property type="match status" value="1"/>
</dbReference>
<feature type="transmembrane region" description="Helical" evidence="7">
    <location>
        <begin position="223"/>
        <end position="245"/>
    </location>
</feature>
<dbReference type="PROSITE" id="PS50850">
    <property type="entry name" value="MFS"/>
    <property type="match status" value="1"/>
</dbReference>
<comment type="caution">
    <text evidence="9">The sequence shown here is derived from an EMBL/GenBank/DDBJ whole genome shotgun (WGS) entry which is preliminary data.</text>
</comment>
<evidence type="ECO:0000256" key="4">
    <source>
        <dbReference type="ARBA" id="ARBA00022989"/>
    </source>
</evidence>
<feature type="transmembrane region" description="Helical" evidence="7">
    <location>
        <begin position="525"/>
        <end position="544"/>
    </location>
</feature>
<proteinExistence type="predicted"/>
<dbReference type="InterPro" id="IPR036259">
    <property type="entry name" value="MFS_trans_sf"/>
</dbReference>
<dbReference type="EMBL" id="JADCUA010000007">
    <property type="protein sequence ID" value="KAH9838653.1"/>
    <property type="molecule type" value="Genomic_DNA"/>
</dbReference>
<dbReference type="PRINTS" id="PR01035">
    <property type="entry name" value="TCRTETA"/>
</dbReference>
<dbReference type="SUPFAM" id="SSF103473">
    <property type="entry name" value="MFS general substrate transporter"/>
    <property type="match status" value="1"/>
</dbReference>
<evidence type="ECO:0000256" key="3">
    <source>
        <dbReference type="ARBA" id="ARBA00022692"/>
    </source>
</evidence>
<keyword evidence="10" id="KW-1185">Reference proteome</keyword>
<feature type="compositionally biased region" description="Low complexity" evidence="6">
    <location>
        <begin position="290"/>
        <end position="304"/>
    </location>
</feature>
<feature type="transmembrane region" description="Helical" evidence="7">
    <location>
        <begin position="452"/>
        <end position="476"/>
    </location>
</feature>
<dbReference type="GeneID" id="71999960"/>
<dbReference type="PANTHER" id="PTHR23504">
    <property type="entry name" value="MAJOR FACILITATOR SUPERFAMILY DOMAIN-CONTAINING PROTEIN 10"/>
    <property type="match status" value="1"/>
</dbReference>
<evidence type="ECO:0000259" key="8">
    <source>
        <dbReference type="PROSITE" id="PS50850"/>
    </source>
</evidence>
<feature type="compositionally biased region" description="Basic and acidic residues" evidence="6">
    <location>
        <begin position="30"/>
        <end position="40"/>
    </location>
</feature>
<organism evidence="9 10">
    <name type="scientific">Rhodofomes roseus</name>
    <dbReference type="NCBI Taxonomy" id="34475"/>
    <lineage>
        <taxon>Eukaryota</taxon>
        <taxon>Fungi</taxon>
        <taxon>Dikarya</taxon>
        <taxon>Basidiomycota</taxon>
        <taxon>Agaricomycotina</taxon>
        <taxon>Agaricomycetes</taxon>
        <taxon>Polyporales</taxon>
        <taxon>Rhodofomes</taxon>
    </lineage>
</organism>
<feature type="transmembrane region" description="Helical" evidence="7">
    <location>
        <begin position="123"/>
        <end position="141"/>
    </location>
</feature>
<name>A0ABQ8KL75_9APHY</name>
<accession>A0ABQ8KL75</accession>
<reference evidence="9 10" key="1">
    <citation type="journal article" date="2021" name="Environ. Microbiol.">
        <title>Gene family expansions and transcriptome signatures uncover fungal adaptations to wood decay.</title>
        <authorList>
            <person name="Hage H."/>
            <person name="Miyauchi S."/>
            <person name="Viragh M."/>
            <person name="Drula E."/>
            <person name="Min B."/>
            <person name="Chaduli D."/>
            <person name="Navarro D."/>
            <person name="Favel A."/>
            <person name="Norest M."/>
            <person name="Lesage-Meessen L."/>
            <person name="Balint B."/>
            <person name="Merenyi Z."/>
            <person name="de Eugenio L."/>
            <person name="Morin E."/>
            <person name="Martinez A.T."/>
            <person name="Baldrian P."/>
            <person name="Stursova M."/>
            <person name="Martinez M.J."/>
            <person name="Novotny C."/>
            <person name="Magnuson J.K."/>
            <person name="Spatafora J.W."/>
            <person name="Maurice S."/>
            <person name="Pangilinan J."/>
            <person name="Andreopoulos W."/>
            <person name="LaButti K."/>
            <person name="Hundley H."/>
            <person name="Na H."/>
            <person name="Kuo A."/>
            <person name="Barry K."/>
            <person name="Lipzen A."/>
            <person name="Henrissat B."/>
            <person name="Riley R."/>
            <person name="Ahrendt S."/>
            <person name="Nagy L.G."/>
            <person name="Grigoriev I.V."/>
            <person name="Martin F."/>
            <person name="Rosso M.N."/>
        </authorList>
    </citation>
    <scope>NUCLEOTIDE SEQUENCE [LARGE SCALE GENOMIC DNA]</scope>
    <source>
        <strain evidence="9 10">CIRM-BRFM 1785</strain>
    </source>
</reference>
<evidence type="ECO:0000256" key="5">
    <source>
        <dbReference type="ARBA" id="ARBA00023136"/>
    </source>
</evidence>
<dbReference type="InterPro" id="IPR001958">
    <property type="entry name" value="Tet-R_TetA/multi-R_MdtG-like"/>
</dbReference>
<feature type="transmembrane region" description="Helical" evidence="7">
    <location>
        <begin position="384"/>
        <end position="407"/>
    </location>
</feature>